<keyword evidence="2" id="KW-1185">Reference proteome</keyword>
<organism evidence="1 2">
    <name type="scientific">Araneus ventricosus</name>
    <name type="common">Orbweaver spider</name>
    <name type="synonym">Epeira ventricosa</name>
    <dbReference type="NCBI Taxonomy" id="182803"/>
    <lineage>
        <taxon>Eukaryota</taxon>
        <taxon>Metazoa</taxon>
        <taxon>Ecdysozoa</taxon>
        <taxon>Arthropoda</taxon>
        <taxon>Chelicerata</taxon>
        <taxon>Arachnida</taxon>
        <taxon>Araneae</taxon>
        <taxon>Araneomorphae</taxon>
        <taxon>Entelegynae</taxon>
        <taxon>Araneoidea</taxon>
        <taxon>Araneidae</taxon>
        <taxon>Araneus</taxon>
    </lineage>
</organism>
<reference evidence="1 2" key="1">
    <citation type="journal article" date="2019" name="Sci. Rep.">
        <title>Orb-weaving spider Araneus ventricosus genome elucidates the spidroin gene catalogue.</title>
        <authorList>
            <person name="Kono N."/>
            <person name="Nakamura H."/>
            <person name="Ohtoshi R."/>
            <person name="Moran D.A.P."/>
            <person name="Shinohara A."/>
            <person name="Yoshida Y."/>
            <person name="Fujiwara M."/>
            <person name="Mori M."/>
            <person name="Tomita M."/>
            <person name="Arakawa K."/>
        </authorList>
    </citation>
    <scope>NUCLEOTIDE SEQUENCE [LARGE SCALE GENOMIC DNA]</scope>
</reference>
<evidence type="ECO:0000313" key="1">
    <source>
        <dbReference type="EMBL" id="GBM62181.1"/>
    </source>
</evidence>
<protein>
    <submittedName>
        <fullName evidence="1">Uncharacterized protein</fullName>
    </submittedName>
</protein>
<name>A0A4Y2H9Y2_ARAVE</name>
<gene>
    <name evidence="1" type="ORF">AVEN_189395_1</name>
</gene>
<accession>A0A4Y2H9Y2</accession>
<proteinExistence type="predicted"/>
<dbReference type="EMBL" id="BGPR01001804">
    <property type="protein sequence ID" value="GBM62181.1"/>
    <property type="molecule type" value="Genomic_DNA"/>
</dbReference>
<sequence>MSAIYASALYADSKETEWTIDYLQQLTTSNKKELFQDYKELEEQECCLGEGNIAICGIGNVVLEIKRTVESQD</sequence>
<comment type="caution">
    <text evidence="1">The sequence shown here is derived from an EMBL/GenBank/DDBJ whole genome shotgun (WGS) entry which is preliminary data.</text>
</comment>
<evidence type="ECO:0000313" key="2">
    <source>
        <dbReference type="Proteomes" id="UP000499080"/>
    </source>
</evidence>
<dbReference type="Proteomes" id="UP000499080">
    <property type="component" value="Unassembled WGS sequence"/>
</dbReference>
<dbReference type="AlphaFoldDB" id="A0A4Y2H9Y2"/>